<accession>A0A150F7E2</accession>
<gene>
    <name evidence="6" type="ORF">AXI58_14960</name>
</gene>
<organism evidence="6 7">
    <name type="scientific">Bacillus nakamurai</name>
    <dbReference type="NCBI Taxonomy" id="1793963"/>
    <lineage>
        <taxon>Bacteria</taxon>
        <taxon>Bacillati</taxon>
        <taxon>Bacillota</taxon>
        <taxon>Bacilli</taxon>
        <taxon>Bacillales</taxon>
        <taxon>Bacillaceae</taxon>
        <taxon>Bacillus</taxon>
    </lineage>
</organism>
<evidence type="ECO:0000256" key="3">
    <source>
        <dbReference type="ARBA" id="ARBA00022989"/>
    </source>
</evidence>
<evidence type="ECO:0000256" key="4">
    <source>
        <dbReference type="ARBA" id="ARBA00023136"/>
    </source>
</evidence>
<reference evidence="7" key="1">
    <citation type="submission" date="2016-02" db="EMBL/GenBank/DDBJ databases">
        <authorList>
            <person name="Dunlap C."/>
        </authorList>
    </citation>
    <scope>NUCLEOTIDE SEQUENCE [LARGE SCALE GENOMIC DNA]</scope>
    <source>
        <strain evidence="7">NRRL B-41092</strain>
    </source>
</reference>
<dbReference type="Pfam" id="PF13515">
    <property type="entry name" value="FUSC_2"/>
    <property type="match status" value="1"/>
</dbReference>
<keyword evidence="2" id="KW-0812">Transmembrane</keyword>
<evidence type="ECO:0000313" key="7">
    <source>
        <dbReference type="Proteomes" id="UP000075430"/>
    </source>
</evidence>
<comment type="caution">
    <text evidence="6">The sequence shown here is derived from an EMBL/GenBank/DDBJ whole genome shotgun (WGS) entry which is preliminary data.</text>
</comment>
<evidence type="ECO:0000259" key="5">
    <source>
        <dbReference type="Pfam" id="PF13515"/>
    </source>
</evidence>
<evidence type="ECO:0000256" key="1">
    <source>
        <dbReference type="ARBA" id="ARBA00004141"/>
    </source>
</evidence>
<comment type="subcellular location">
    <subcellularLocation>
        <location evidence="1">Membrane</location>
        <topology evidence="1">Multi-pass membrane protein</topology>
    </subcellularLocation>
</comment>
<evidence type="ECO:0000313" key="6">
    <source>
        <dbReference type="EMBL" id="KXZ20104.1"/>
    </source>
</evidence>
<dbReference type="Proteomes" id="UP000075430">
    <property type="component" value="Unassembled WGS sequence"/>
</dbReference>
<protein>
    <recommendedName>
        <fullName evidence="5">Integral membrane bound transporter domain-containing protein</fullName>
    </recommendedName>
</protein>
<dbReference type="InterPro" id="IPR049453">
    <property type="entry name" value="Memb_transporter_dom"/>
</dbReference>
<feature type="domain" description="Integral membrane bound transporter" evidence="5">
    <location>
        <begin position="120"/>
        <end position="194"/>
    </location>
</feature>
<keyword evidence="7" id="KW-1185">Reference proteome</keyword>
<name>A0A150F7E2_9BACI</name>
<keyword evidence="3" id="KW-1133">Transmembrane helix</keyword>
<dbReference type="EMBL" id="LSBA01000014">
    <property type="protein sequence ID" value="KXZ20104.1"/>
    <property type="molecule type" value="Genomic_DNA"/>
</dbReference>
<dbReference type="STRING" id="1793963.AXI58_14960"/>
<dbReference type="GO" id="GO:0016020">
    <property type="term" value="C:membrane"/>
    <property type="evidence" value="ECO:0007669"/>
    <property type="project" value="UniProtKB-SubCell"/>
</dbReference>
<proteinExistence type="predicted"/>
<sequence length="349" mass="38847">METPIPSGSVTKAQKKLYAQLQEVLNAASGEPDEEPSPITVSLSAKRFKLGFPGFHQGAKIRNRSDGCVIVCGRPWVSPLVLDSSFSIGGYARNNGFVHLAQGDSAFGRHHYRRHHCGGCFVRQAGGRLYCVMCVAVLQCLLELFIVRNYVFAVPFLTANALLIAESMHANESIVYFMTARLTDVILGSLIGLAGTMLLWRRFSSKRLPELLSGVIRREGEFLQILLMPDTGKKQFDVHRLRVSLIQLRDEHDKALGEYPKSHSDVLWPAIAGAEHLGYSLLSAYKYNRRPAIDQKEVRRVAALFDSMAEAALKQTQPADTEVPKLQAYPRISGELSVLYNGLRTAYKR</sequence>
<dbReference type="AlphaFoldDB" id="A0A150F7E2"/>
<keyword evidence="4" id="KW-0472">Membrane</keyword>
<evidence type="ECO:0000256" key="2">
    <source>
        <dbReference type="ARBA" id="ARBA00022692"/>
    </source>
</evidence>